<evidence type="ECO:0000256" key="3">
    <source>
        <dbReference type="ARBA" id="ARBA00023295"/>
    </source>
</evidence>
<name>A0ABW4SEV3_9BACL</name>
<keyword evidence="5" id="KW-1185">Reference proteome</keyword>
<protein>
    <submittedName>
        <fullName evidence="4">Glycosyl hydrolase family 8</fullName>
    </submittedName>
</protein>
<comment type="caution">
    <text evidence="4">The sequence shown here is derived from an EMBL/GenBank/DDBJ whole genome shotgun (WGS) entry which is preliminary data.</text>
</comment>
<dbReference type="InterPro" id="IPR012341">
    <property type="entry name" value="6hp_glycosidase-like_sf"/>
</dbReference>
<dbReference type="SUPFAM" id="SSF48208">
    <property type="entry name" value="Six-hairpin glycosidases"/>
    <property type="match status" value="1"/>
</dbReference>
<dbReference type="EMBL" id="JBHUGI010000015">
    <property type="protein sequence ID" value="MFD1927816.1"/>
    <property type="molecule type" value="Genomic_DNA"/>
</dbReference>
<dbReference type="InterPro" id="IPR002037">
    <property type="entry name" value="Glyco_hydro_8"/>
</dbReference>
<evidence type="ECO:0000313" key="5">
    <source>
        <dbReference type="Proteomes" id="UP001597218"/>
    </source>
</evidence>
<evidence type="ECO:0000256" key="1">
    <source>
        <dbReference type="ARBA" id="ARBA00009209"/>
    </source>
</evidence>
<reference evidence="5" key="1">
    <citation type="journal article" date="2019" name="Int. J. Syst. Evol. Microbiol.">
        <title>The Global Catalogue of Microorganisms (GCM) 10K type strain sequencing project: providing services to taxonomists for standard genome sequencing and annotation.</title>
        <authorList>
            <consortium name="The Broad Institute Genomics Platform"/>
            <consortium name="The Broad Institute Genome Sequencing Center for Infectious Disease"/>
            <person name="Wu L."/>
            <person name="Ma J."/>
        </authorList>
    </citation>
    <scope>NUCLEOTIDE SEQUENCE [LARGE SCALE GENOMIC DNA]</scope>
    <source>
        <strain evidence="5">CGMCC 4.7177</strain>
    </source>
</reference>
<proteinExistence type="inferred from homology"/>
<organism evidence="4 5">
    <name type="scientific">Sporosarcina siberiensis</name>
    <dbReference type="NCBI Taxonomy" id="1365606"/>
    <lineage>
        <taxon>Bacteria</taxon>
        <taxon>Bacillati</taxon>
        <taxon>Bacillota</taxon>
        <taxon>Bacilli</taxon>
        <taxon>Bacillales</taxon>
        <taxon>Caryophanaceae</taxon>
        <taxon>Sporosarcina</taxon>
    </lineage>
</organism>
<evidence type="ECO:0000313" key="4">
    <source>
        <dbReference type="EMBL" id="MFD1927816.1"/>
    </source>
</evidence>
<sequence>MIYKNNEDQKEIADTEAFIGKWLTNKNGTLSTYIKEGDKVDSEFVKGRETLSESIGIWMEYLIVKDDQIKFEKAYTVFMNNFFEKDGFIRWKLTETGDSKASANALVDDLRILEALFAASERWDDQRYEKSAKSISNFLMNFNEKENVLTDYYVKGGGAGPYITLSYIEPKALSRLDTLGLIDKVIYENMLSILANAQLDGSFFPKAFDVDKGIYLYDTKVNMIDQALVALYRSKEDYSTKEFLNFIKNEIEVQEKVYGQYDRKTGKAVVKYESPSVYGWLILYCLEVKEYPLAQQLYERMIHFKSKEPEYTGGYSVNDDNTHIFDNLVPLLAEIEMIQLKLIK</sequence>
<dbReference type="Gene3D" id="1.50.10.10">
    <property type="match status" value="1"/>
</dbReference>
<dbReference type="Pfam" id="PF01270">
    <property type="entry name" value="Glyco_hydro_8"/>
    <property type="match status" value="1"/>
</dbReference>
<dbReference type="InterPro" id="IPR008928">
    <property type="entry name" value="6-hairpin_glycosidase_sf"/>
</dbReference>
<gene>
    <name evidence="4" type="ORF">ACFSFY_07040</name>
</gene>
<dbReference type="GO" id="GO:0016787">
    <property type="term" value="F:hydrolase activity"/>
    <property type="evidence" value="ECO:0007669"/>
    <property type="project" value="UniProtKB-KW"/>
</dbReference>
<evidence type="ECO:0000256" key="2">
    <source>
        <dbReference type="ARBA" id="ARBA00022801"/>
    </source>
</evidence>
<keyword evidence="3" id="KW-0326">Glycosidase</keyword>
<accession>A0ABW4SEV3</accession>
<comment type="similarity">
    <text evidence="1">Belongs to the glycosyl hydrolase 8 (cellulase D) family.</text>
</comment>
<dbReference type="Proteomes" id="UP001597218">
    <property type="component" value="Unassembled WGS sequence"/>
</dbReference>
<keyword evidence="2 4" id="KW-0378">Hydrolase</keyword>